<evidence type="ECO:0000313" key="5">
    <source>
        <dbReference type="EMBL" id="KKW47832.1"/>
    </source>
</evidence>
<dbReference type="AlphaFoldDB" id="A0A0G2B1P1"/>
<comment type="caution">
    <text evidence="5">The sequence shown here is derived from an EMBL/GenBank/DDBJ whole genome shotgun (WGS) entry which is preliminary data.</text>
</comment>
<dbReference type="EMBL" id="LCSD01000005">
    <property type="protein sequence ID" value="KKW47832.1"/>
    <property type="molecule type" value="Genomic_DNA"/>
</dbReference>
<proteinExistence type="inferred from homology"/>
<feature type="domain" description="Carbohydrate kinase PfkB" evidence="4">
    <location>
        <begin position="79"/>
        <end position="336"/>
    </location>
</feature>
<reference evidence="5 6" key="1">
    <citation type="journal article" date="2015" name="Nature">
        <title>rRNA introns, odd ribosomes, and small enigmatic genomes across a large radiation of phyla.</title>
        <authorList>
            <person name="Brown C.T."/>
            <person name="Hug L.A."/>
            <person name="Thomas B.C."/>
            <person name="Sharon I."/>
            <person name="Castelle C.J."/>
            <person name="Singh A."/>
            <person name="Wilkins M.J."/>
            <person name="Williams K.H."/>
            <person name="Banfield J.F."/>
        </authorList>
    </citation>
    <scope>NUCLEOTIDE SEQUENCE [LARGE SCALE GENOMIC DNA]</scope>
</reference>
<evidence type="ECO:0000256" key="3">
    <source>
        <dbReference type="ARBA" id="ARBA00022777"/>
    </source>
</evidence>
<dbReference type="SUPFAM" id="SSF53613">
    <property type="entry name" value="Ribokinase-like"/>
    <property type="match status" value="1"/>
</dbReference>
<dbReference type="Pfam" id="PF00294">
    <property type="entry name" value="PfkB"/>
    <property type="match status" value="1"/>
</dbReference>
<dbReference type="GO" id="GO:0016301">
    <property type="term" value="F:kinase activity"/>
    <property type="evidence" value="ECO:0007669"/>
    <property type="project" value="UniProtKB-KW"/>
</dbReference>
<comment type="similarity">
    <text evidence="1">Belongs to the carbohydrate kinase PfkB family.</text>
</comment>
<sequence>MEFSEAGDPASPRLRRVLLAFTLVASYEVLGEGEETGERGMVYNGRMSRVLVSGSVAYDRIMDFPGHFRDHFLAHKLHTINVSFAVEGVEENFGGTAGNIAYNLKLLGHEPEILSTAGSDFSAYRTYLEEKKISADAIHVDTSQLTSSAYIITDKADNQIAAFSFGAGKIAYGRLPKTEGAACAIVGAGNPDDMRVLPAHYRDKRLAYFYDPAQEIPILSADDLRKGIEGAAGLFGNDYEIDLIIQKTGWSEKELCERVPIVVVTLGESGSRVTTKEAAERVRAVGVSNVLDPTGAGDAYRAGFIAGYVEGQAPRVCAQLASAVAAYAVEKQGTQNHRFTLAELRKRYSDTYGENCPL</sequence>
<evidence type="ECO:0000256" key="2">
    <source>
        <dbReference type="ARBA" id="ARBA00022679"/>
    </source>
</evidence>
<evidence type="ECO:0000313" key="6">
    <source>
        <dbReference type="Proteomes" id="UP000034789"/>
    </source>
</evidence>
<dbReference type="InterPro" id="IPR002173">
    <property type="entry name" value="Carboh/pur_kinase_PfkB_CS"/>
</dbReference>
<accession>A0A0G2B1P1</accession>
<dbReference type="InterPro" id="IPR050306">
    <property type="entry name" value="PfkB_Carbo_kinase"/>
</dbReference>
<gene>
    <name evidence="5" type="ORF">UY98_C0005G0019</name>
</gene>
<keyword evidence="2" id="KW-0808">Transferase</keyword>
<organism evidence="5 6">
    <name type="scientific">Candidatus Kaiserbacteria bacterium GW2011_GWA2_58_9</name>
    <dbReference type="NCBI Taxonomy" id="1618672"/>
    <lineage>
        <taxon>Bacteria</taxon>
        <taxon>Candidatus Kaiseribacteriota</taxon>
    </lineage>
</organism>
<dbReference type="PROSITE" id="PS00583">
    <property type="entry name" value="PFKB_KINASES_1"/>
    <property type="match status" value="1"/>
</dbReference>
<dbReference type="Gene3D" id="3.40.1190.20">
    <property type="match status" value="1"/>
</dbReference>
<evidence type="ECO:0000256" key="1">
    <source>
        <dbReference type="ARBA" id="ARBA00010688"/>
    </source>
</evidence>
<dbReference type="InterPro" id="IPR011611">
    <property type="entry name" value="PfkB_dom"/>
</dbReference>
<name>A0A0G2B1P1_9BACT</name>
<dbReference type="PANTHER" id="PTHR43085">
    <property type="entry name" value="HEXOKINASE FAMILY MEMBER"/>
    <property type="match status" value="1"/>
</dbReference>
<protein>
    <submittedName>
        <fullName evidence="5">Sugar kinase, ribokinase</fullName>
    </submittedName>
</protein>
<keyword evidence="3 5" id="KW-0418">Kinase</keyword>
<dbReference type="PROSITE" id="PS00584">
    <property type="entry name" value="PFKB_KINASES_2"/>
    <property type="match status" value="1"/>
</dbReference>
<dbReference type="PANTHER" id="PTHR43085:SF46">
    <property type="entry name" value="ADENOSINE KINASE"/>
    <property type="match status" value="1"/>
</dbReference>
<dbReference type="InterPro" id="IPR029056">
    <property type="entry name" value="Ribokinase-like"/>
</dbReference>
<dbReference type="CDD" id="cd01942">
    <property type="entry name" value="ribokinase_group_A"/>
    <property type="match status" value="1"/>
</dbReference>
<evidence type="ECO:0000259" key="4">
    <source>
        <dbReference type="Pfam" id="PF00294"/>
    </source>
</evidence>
<dbReference type="Proteomes" id="UP000034789">
    <property type="component" value="Unassembled WGS sequence"/>
</dbReference>